<dbReference type="EMBL" id="CP001878">
    <property type="protein sequence ID" value="ADC49322.1"/>
    <property type="molecule type" value="Genomic_DNA"/>
</dbReference>
<name>D3FZT0_ALKPO</name>
<dbReference type="Proteomes" id="UP000001544">
    <property type="component" value="Chromosome"/>
</dbReference>
<accession>D3FZT0</accession>
<gene>
    <name evidence="1" type="ordered locus">BpOF4_06310</name>
</gene>
<dbReference type="eggNOG" id="COG4978">
    <property type="taxonomic scope" value="Bacteria"/>
</dbReference>
<evidence type="ECO:0000313" key="1">
    <source>
        <dbReference type="EMBL" id="ADC49322.1"/>
    </source>
</evidence>
<evidence type="ECO:0000313" key="2">
    <source>
        <dbReference type="Proteomes" id="UP000001544"/>
    </source>
</evidence>
<dbReference type="HOGENOM" id="CLU_134245_0_0_9"/>
<protein>
    <submittedName>
        <fullName evidence="1">MerR type multidrug transporter regulator</fullName>
    </submittedName>
</protein>
<dbReference type="AlphaFoldDB" id="D3FZT0"/>
<sequence>MQLHYNYLEEHEIAPSASEGWMTSVDHILKGETGNYDYLYTKVDKPTFANHTMEKGKYLVAYHNEGYSSMNKTYNRLVSYAKEYHLKLRGYFYEDILLDELSVKGMDHYLVKVSVRVY</sequence>
<dbReference type="Gene3D" id="3.20.80.10">
    <property type="entry name" value="Regulatory factor, effector binding domain"/>
    <property type="match status" value="1"/>
</dbReference>
<dbReference type="STRING" id="398511.BpOF4_06310"/>
<dbReference type="KEGG" id="bpf:BpOF4_06310"/>
<dbReference type="InterPro" id="IPR011256">
    <property type="entry name" value="Reg_factor_effector_dom_sf"/>
</dbReference>
<proteinExistence type="predicted"/>
<dbReference type="RefSeq" id="WP_012960595.1">
    <property type="nucleotide sequence ID" value="NC_013791.2"/>
</dbReference>
<dbReference type="SUPFAM" id="SSF55136">
    <property type="entry name" value="Probable bacterial effector-binding domain"/>
    <property type="match status" value="1"/>
</dbReference>
<reference evidence="1 2" key="1">
    <citation type="journal article" date="2011" name="Environ. Microbiol.">
        <title>Genome of alkaliphilic Bacillus pseudofirmus OF4 reveals adaptations that support the ability to grow in an external pH range from 7.5 to 11.4.</title>
        <authorList>
            <person name="Janto B."/>
            <person name="Ahmed A."/>
            <person name="Ito M."/>
            <person name="Liu J."/>
            <person name="Hicks D.B."/>
            <person name="Pagni S."/>
            <person name="Fackelmayer O.J."/>
            <person name="Smith T.A."/>
            <person name="Earl J."/>
            <person name="Elbourne L.D."/>
            <person name="Hassan K."/>
            <person name="Paulsen I.T."/>
            <person name="Kolsto A.B."/>
            <person name="Tourasse N.J."/>
            <person name="Ehrlich G.D."/>
            <person name="Boissy R."/>
            <person name="Ivey D.M."/>
            <person name="Li G."/>
            <person name="Xue Y."/>
            <person name="Ma Y."/>
            <person name="Hu F.Z."/>
            <person name="Krulwich T.A."/>
        </authorList>
    </citation>
    <scope>NUCLEOTIDE SEQUENCE [LARGE SCALE GENOMIC DNA]</scope>
    <source>
        <strain evidence="2">ATCC BAA-2126 / JCM 17055 / OF4</strain>
    </source>
</reference>
<organism evidence="1 2">
    <name type="scientific">Alkalihalophilus pseudofirmus (strain ATCC BAA-2126 / JCM 17055 / OF4)</name>
    <name type="common">Bacillus pseudofirmus</name>
    <dbReference type="NCBI Taxonomy" id="398511"/>
    <lineage>
        <taxon>Bacteria</taxon>
        <taxon>Bacillati</taxon>
        <taxon>Bacillota</taxon>
        <taxon>Bacilli</taxon>
        <taxon>Bacillales</taxon>
        <taxon>Bacillaceae</taxon>
        <taxon>Alkalihalophilus</taxon>
    </lineage>
</organism>
<keyword evidence="2" id="KW-1185">Reference proteome</keyword>